<protein>
    <submittedName>
        <fullName evidence="1 2">Pleckstriny domain containing, family G (With RhoGef domain) member 4-like protein</fullName>
    </submittedName>
</protein>
<keyword evidence="3" id="KW-1185">Reference proteome</keyword>
<organism evidence="1">
    <name type="scientific">Anopheles sinensis</name>
    <name type="common">Mosquito</name>
    <dbReference type="NCBI Taxonomy" id="74873"/>
    <lineage>
        <taxon>Eukaryota</taxon>
        <taxon>Metazoa</taxon>
        <taxon>Ecdysozoa</taxon>
        <taxon>Arthropoda</taxon>
        <taxon>Hexapoda</taxon>
        <taxon>Insecta</taxon>
        <taxon>Pterygota</taxon>
        <taxon>Neoptera</taxon>
        <taxon>Endopterygota</taxon>
        <taxon>Diptera</taxon>
        <taxon>Nematocera</taxon>
        <taxon>Culicoidea</taxon>
        <taxon>Culicidae</taxon>
        <taxon>Anophelinae</taxon>
        <taxon>Anopheles</taxon>
    </lineage>
</organism>
<accession>A0A084W5M8</accession>
<reference evidence="1 3" key="1">
    <citation type="journal article" date="2014" name="BMC Genomics">
        <title>Genome sequence of Anopheles sinensis provides insight into genetics basis of mosquito competence for malaria parasites.</title>
        <authorList>
            <person name="Zhou D."/>
            <person name="Zhang D."/>
            <person name="Ding G."/>
            <person name="Shi L."/>
            <person name="Hou Q."/>
            <person name="Ye Y."/>
            <person name="Xu Y."/>
            <person name="Zhou H."/>
            <person name="Xiong C."/>
            <person name="Li S."/>
            <person name="Yu J."/>
            <person name="Hong S."/>
            <person name="Yu X."/>
            <person name="Zou P."/>
            <person name="Chen C."/>
            <person name="Chang X."/>
            <person name="Wang W."/>
            <person name="Lv Y."/>
            <person name="Sun Y."/>
            <person name="Ma L."/>
            <person name="Shen B."/>
            <person name="Zhu C."/>
        </authorList>
    </citation>
    <scope>NUCLEOTIDE SEQUENCE [LARGE SCALE GENOMIC DNA]</scope>
</reference>
<evidence type="ECO:0000313" key="1">
    <source>
        <dbReference type="EMBL" id="KFB45522.1"/>
    </source>
</evidence>
<name>A0A084W5M8_ANOSI</name>
<proteinExistence type="predicted"/>
<dbReference type="AlphaFoldDB" id="A0A084W5M8"/>
<dbReference type="EnsemblMetazoa" id="ASIC013466-RA">
    <property type="protein sequence ID" value="ASIC013466-PA"/>
    <property type="gene ID" value="ASIC013466"/>
</dbReference>
<evidence type="ECO:0000313" key="3">
    <source>
        <dbReference type="Proteomes" id="UP000030765"/>
    </source>
</evidence>
<reference evidence="2" key="2">
    <citation type="submission" date="2020-05" db="UniProtKB">
        <authorList>
            <consortium name="EnsemblMetazoa"/>
        </authorList>
    </citation>
    <scope>IDENTIFICATION</scope>
</reference>
<dbReference type="VEuPathDB" id="VectorBase:ASIC013466"/>
<sequence>MALGSESERERARPGRVDVCGQRVQERRRYGVRGAVSRSYSESMAFRTPAVCVGRRRYLLERTVRRK</sequence>
<dbReference type="Proteomes" id="UP000030765">
    <property type="component" value="Unassembled WGS sequence"/>
</dbReference>
<dbReference type="EMBL" id="KE525304">
    <property type="protein sequence ID" value="KFB45522.1"/>
    <property type="molecule type" value="Genomic_DNA"/>
</dbReference>
<gene>
    <name evidence="1" type="ORF">ZHAS_00013466</name>
</gene>
<evidence type="ECO:0000313" key="2">
    <source>
        <dbReference type="EnsemblMetazoa" id="ASIC013466-PA"/>
    </source>
</evidence>
<dbReference type="EMBL" id="ATLV01020674">
    <property type="status" value="NOT_ANNOTATED_CDS"/>
    <property type="molecule type" value="Genomic_DNA"/>
</dbReference>